<evidence type="ECO:0000256" key="2">
    <source>
        <dbReference type="ARBA" id="ARBA00022553"/>
    </source>
</evidence>
<comment type="caution">
    <text evidence="6">Lacks conserved residue(s) required for the propagation of feature annotation.</text>
</comment>
<dbReference type="OrthoDB" id="1649358at2"/>
<dbReference type="GO" id="GO:0008982">
    <property type="term" value="F:protein-N(PI)-phosphohistidine-sugar phosphotransferase activity"/>
    <property type="evidence" value="ECO:0007669"/>
    <property type="project" value="InterPro"/>
</dbReference>
<comment type="caution">
    <text evidence="8">The sequence shown here is derived from an EMBL/GenBank/DDBJ whole genome shotgun (WGS) entry which is preliminary data.</text>
</comment>
<dbReference type="HOGENOM" id="CLU_111936_0_0_9"/>
<dbReference type="SUPFAM" id="SSF52794">
    <property type="entry name" value="PTS system IIB component-like"/>
    <property type="match status" value="1"/>
</dbReference>
<dbReference type="STRING" id="100884.GCA_000269565_01542"/>
<keyword evidence="4" id="KW-0808">Transferase</keyword>
<evidence type="ECO:0000256" key="4">
    <source>
        <dbReference type="ARBA" id="ARBA00022679"/>
    </source>
</evidence>
<dbReference type="GeneID" id="78229417"/>
<keyword evidence="9" id="KW-1185">Reference proteome</keyword>
<organism evidence="8 9">
    <name type="scientific">Coprobacillus cateniformis</name>
    <dbReference type="NCBI Taxonomy" id="100884"/>
    <lineage>
        <taxon>Bacteria</taxon>
        <taxon>Bacillati</taxon>
        <taxon>Bacillota</taxon>
        <taxon>Erysipelotrichia</taxon>
        <taxon>Erysipelotrichales</taxon>
        <taxon>Coprobacillaceae</taxon>
        <taxon>Coprobacillus</taxon>
    </lineage>
</organism>
<evidence type="ECO:0000313" key="8">
    <source>
        <dbReference type="EMBL" id="EFW06621.1"/>
    </source>
</evidence>
<keyword evidence="5" id="KW-0598">Phosphotransferase system</keyword>
<dbReference type="PROSITE" id="PS51100">
    <property type="entry name" value="PTS_EIIB_TYPE_3"/>
    <property type="match status" value="1"/>
</dbReference>
<dbReference type="RefSeq" id="WP_008787286.1">
    <property type="nucleotide sequence ID" value="NZ_AKCB01000001.1"/>
</dbReference>
<dbReference type="GO" id="GO:0009401">
    <property type="term" value="P:phosphoenolpyruvate-dependent sugar phosphotransferase system"/>
    <property type="evidence" value="ECO:0007669"/>
    <property type="project" value="UniProtKB-KW"/>
</dbReference>
<keyword evidence="3" id="KW-0762">Sugar transport</keyword>
<evidence type="ECO:0000256" key="3">
    <source>
        <dbReference type="ARBA" id="ARBA00022597"/>
    </source>
</evidence>
<dbReference type="InterPro" id="IPR036095">
    <property type="entry name" value="PTS_EIIB-like_sf"/>
</dbReference>
<dbReference type="Gene3D" id="3.40.50.2300">
    <property type="match status" value="1"/>
</dbReference>
<protein>
    <recommendedName>
        <fullName evidence="7">PTS EIIB type-3 domain-containing protein</fullName>
    </recommendedName>
</protein>
<dbReference type="eggNOG" id="ENOG50333RG">
    <property type="taxonomic scope" value="Bacteria"/>
</dbReference>
<evidence type="ECO:0000256" key="6">
    <source>
        <dbReference type="PROSITE-ProRule" id="PRU00423"/>
    </source>
</evidence>
<evidence type="ECO:0000256" key="1">
    <source>
        <dbReference type="ARBA" id="ARBA00022448"/>
    </source>
</evidence>
<dbReference type="Proteomes" id="UP000003157">
    <property type="component" value="Unassembled WGS sequence"/>
</dbReference>
<accession>E7G5X0</accession>
<gene>
    <name evidence="8" type="ORF">HMPREF9488_00158</name>
</gene>
<keyword evidence="1" id="KW-0813">Transport</keyword>
<proteinExistence type="predicted"/>
<dbReference type="Pfam" id="PF24689">
    <property type="entry name" value="TriTu"/>
    <property type="match status" value="1"/>
</dbReference>
<dbReference type="InterPro" id="IPR057062">
    <property type="entry name" value="TriTu"/>
</dbReference>
<dbReference type="EMBL" id="ADKX01000001">
    <property type="protein sequence ID" value="EFW06621.1"/>
    <property type="molecule type" value="Genomic_DNA"/>
</dbReference>
<evidence type="ECO:0000259" key="7">
    <source>
        <dbReference type="PROSITE" id="PS51100"/>
    </source>
</evidence>
<evidence type="ECO:0000313" key="9">
    <source>
        <dbReference type="Proteomes" id="UP000003157"/>
    </source>
</evidence>
<keyword evidence="2" id="KW-0597">Phosphoprotein</keyword>
<evidence type="ECO:0000256" key="5">
    <source>
        <dbReference type="ARBA" id="ARBA00022683"/>
    </source>
</evidence>
<reference evidence="8 9" key="1">
    <citation type="submission" date="2010-12" db="EMBL/GenBank/DDBJ databases">
        <title>The Genome Sequence of Coprobacillus sp. strain 29_1.</title>
        <authorList>
            <consortium name="The Broad Institute Genome Sequencing Platform"/>
            <person name="Earl A."/>
            <person name="Ward D."/>
            <person name="Feldgarden M."/>
            <person name="Gevers D."/>
            <person name="Daigneault M."/>
            <person name="Sibley C.D."/>
            <person name="White A."/>
            <person name="Strauss J."/>
            <person name="Allen-Vercoe E."/>
            <person name="Young S.K."/>
            <person name="Zeng Q."/>
            <person name="Gargeya S."/>
            <person name="Fitzgerald M."/>
            <person name="Haas B."/>
            <person name="Abouelleil A."/>
            <person name="Alvarado L."/>
            <person name="Arachchi H.M."/>
            <person name="Berlin A."/>
            <person name="Brown A."/>
            <person name="Chapman S.B."/>
            <person name="Chen Z."/>
            <person name="Dunbar C."/>
            <person name="Freedman E."/>
            <person name="Gearin G."/>
            <person name="Gellesch M."/>
            <person name="Goldberg J."/>
            <person name="Griggs A."/>
            <person name="Gujja S."/>
            <person name="Heilman E."/>
            <person name="Heiman D."/>
            <person name="Howarth C."/>
            <person name="Larson L."/>
            <person name="Lui A."/>
            <person name="MacDonald P.J.P."/>
            <person name="Mehta T."/>
            <person name="Montmayeur A."/>
            <person name="Murphy C."/>
            <person name="Neiman D."/>
            <person name="Pearson M."/>
            <person name="Priest M."/>
            <person name="Roberts A."/>
            <person name="Saif S."/>
            <person name="Shea T."/>
            <person name="Shenoy N."/>
            <person name="Sisk P."/>
            <person name="Stolte C."/>
            <person name="Sykes S."/>
            <person name="White J."/>
            <person name="Yandava C."/>
            <person name="Nusbaum C."/>
            <person name="Birren B."/>
        </authorList>
    </citation>
    <scope>NUCLEOTIDE SEQUENCE [LARGE SCALE GENOMIC DNA]</scope>
    <source>
        <strain evidence="8 9">29_1</strain>
    </source>
</reference>
<name>E7G5X0_9FIRM</name>
<dbReference type="InterPro" id="IPR013012">
    <property type="entry name" value="PTS_EIIB_3"/>
</dbReference>
<dbReference type="AlphaFoldDB" id="E7G5X0"/>
<feature type="domain" description="PTS EIIB type-3" evidence="7">
    <location>
        <begin position="109"/>
        <end position="213"/>
    </location>
</feature>
<sequence length="214" mass="25331">MTTEEFYQSLYHDIFLKWILLNAQDYMKDNITCQVQEESDISTTLLFHTNKMIGRVTIWHNNIVEEEIKQKNCQDNLFYLHYKIVDLGQAKSLFKEFYHTLMKHNQQKLIKIGICSSDGFSTSLFVEELKAIMSMENIEFAFDSLSLDELYQSYRHYDLLYLAPQLAQKEPEIILHTQHLVPIHVIDATDFATKDYQAILKTIQKHLSYVKCYQ</sequence>